<dbReference type="EMBL" id="JAACJP010000001">
    <property type="protein sequence ID" value="KAF5387698.1"/>
    <property type="molecule type" value="Genomic_DNA"/>
</dbReference>
<dbReference type="SMART" id="SM01100">
    <property type="entry name" value="CRAL_TRIO_N"/>
    <property type="match status" value="1"/>
</dbReference>
<keyword evidence="4" id="KW-1185">Reference proteome</keyword>
<dbReference type="PANTHER" id="PTHR45657">
    <property type="entry name" value="CRAL-TRIO DOMAIN-CONTAINING PROTEIN YKL091C-RELATED"/>
    <property type="match status" value="1"/>
</dbReference>
<evidence type="ECO:0000313" key="3">
    <source>
        <dbReference type="EMBL" id="KAF5387698.1"/>
    </source>
</evidence>
<proteinExistence type="predicted"/>
<reference evidence="3 4" key="1">
    <citation type="journal article" date="2020" name="ISME J.">
        <title>Uncovering the hidden diversity of litter-decomposition mechanisms in mushroom-forming fungi.</title>
        <authorList>
            <person name="Floudas D."/>
            <person name="Bentzer J."/>
            <person name="Ahren D."/>
            <person name="Johansson T."/>
            <person name="Persson P."/>
            <person name="Tunlid A."/>
        </authorList>
    </citation>
    <scope>NUCLEOTIDE SEQUENCE [LARGE SCALE GENOMIC DNA]</scope>
    <source>
        <strain evidence="3 4">CBS 661.87</strain>
    </source>
</reference>
<dbReference type="SUPFAM" id="SSF52087">
    <property type="entry name" value="CRAL/TRIO domain"/>
    <property type="match status" value="1"/>
</dbReference>
<dbReference type="InterPro" id="IPR036273">
    <property type="entry name" value="CRAL/TRIO_N_dom_sf"/>
</dbReference>
<name>A0A8H5MBA7_9AGAR</name>
<feature type="region of interest" description="Disordered" evidence="1">
    <location>
        <begin position="1"/>
        <end position="27"/>
    </location>
</feature>
<evidence type="ECO:0000313" key="4">
    <source>
        <dbReference type="Proteomes" id="UP000565441"/>
    </source>
</evidence>
<protein>
    <recommendedName>
        <fullName evidence="2">CRAL-TRIO domain-containing protein</fullName>
    </recommendedName>
</protein>
<comment type="caution">
    <text evidence="3">The sequence shown here is derived from an EMBL/GenBank/DDBJ whole genome shotgun (WGS) entry which is preliminary data.</text>
</comment>
<dbReference type="Gene3D" id="3.40.525.10">
    <property type="entry name" value="CRAL-TRIO lipid binding domain"/>
    <property type="match status" value="1"/>
</dbReference>
<dbReference type="AlphaFoldDB" id="A0A8H5MBA7"/>
<dbReference type="PRINTS" id="PR00180">
    <property type="entry name" value="CRETINALDHBP"/>
</dbReference>
<evidence type="ECO:0000256" key="1">
    <source>
        <dbReference type="SAM" id="MobiDB-lite"/>
    </source>
</evidence>
<dbReference type="OrthoDB" id="1434354at2759"/>
<dbReference type="InterPro" id="IPR001251">
    <property type="entry name" value="CRAL-TRIO_dom"/>
</dbReference>
<dbReference type="InterPro" id="IPR011074">
    <property type="entry name" value="CRAL/TRIO_N_dom"/>
</dbReference>
<dbReference type="Proteomes" id="UP000565441">
    <property type="component" value="Unassembled WGS sequence"/>
</dbReference>
<feature type="domain" description="CRAL-TRIO" evidence="2">
    <location>
        <begin position="106"/>
        <end position="279"/>
    </location>
</feature>
<dbReference type="PANTHER" id="PTHR45657:SF1">
    <property type="entry name" value="CRAL-TRIO DOMAIN-CONTAINING PROTEIN YKL091C-RELATED"/>
    <property type="match status" value="1"/>
</dbReference>
<dbReference type="PROSITE" id="PS50191">
    <property type="entry name" value="CRAL_TRIO"/>
    <property type="match status" value="1"/>
</dbReference>
<dbReference type="Pfam" id="PF00650">
    <property type="entry name" value="CRAL_TRIO"/>
    <property type="match status" value="1"/>
</dbReference>
<dbReference type="Pfam" id="PF03765">
    <property type="entry name" value="CRAL_TRIO_N"/>
    <property type="match status" value="1"/>
</dbReference>
<organism evidence="3 4">
    <name type="scientific">Tricholomella constricta</name>
    <dbReference type="NCBI Taxonomy" id="117010"/>
    <lineage>
        <taxon>Eukaryota</taxon>
        <taxon>Fungi</taxon>
        <taxon>Dikarya</taxon>
        <taxon>Basidiomycota</taxon>
        <taxon>Agaricomycotina</taxon>
        <taxon>Agaricomycetes</taxon>
        <taxon>Agaricomycetidae</taxon>
        <taxon>Agaricales</taxon>
        <taxon>Tricholomatineae</taxon>
        <taxon>Lyophyllaceae</taxon>
        <taxon>Tricholomella</taxon>
    </lineage>
</organism>
<dbReference type="SUPFAM" id="SSF46938">
    <property type="entry name" value="CRAL/TRIO N-terminal domain"/>
    <property type="match status" value="1"/>
</dbReference>
<evidence type="ECO:0000259" key="2">
    <source>
        <dbReference type="PROSITE" id="PS50191"/>
    </source>
</evidence>
<feature type="compositionally biased region" description="Low complexity" evidence="1">
    <location>
        <begin position="1"/>
        <end position="17"/>
    </location>
</feature>
<accession>A0A8H5MBA7</accession>
<dbReference type="CDD" id="cd00170">
    <property type="entry name" value="SEC14"/>
    <property type="match status" value="1"/>
</dbReference>
<dbReference type="Gene3D" id="1.10.8.20">
    <property type="entry name" value="N-terminal domain of phosphatidylinositol transfer protein sec14p"/>
    <property type="match status" value="1"/>
</dbReference>
<gene>
    <name evidence="3" type="ORF">D9615_000005</name>
</gene>
<dbReference type="SMART" id="SM00516">
    <property type="entry name" value="SEC14"/>
    <property type="match status" value="1"/>
</dbReference>
<dbReference type="InterPro" id="IPR051026">
    <property type="entry name" value="PI/PC_transfer"/>
</dbReference>
<sequence>MSATATPQAASASPMPSGVTDPNYQPPPGRLGNLTVVQLHTLETFKKELIAEGIFVEERMDDAFLLRFLRARKFDLAKAKEMLIAAEQWRKDYGVDDIIKNFEFTEKREVDKWYPQYYHRTDKDGRPIYIERLGQLDITALYAATTQERQLKRLVKEYEISAIDRFPACSKTFGHPVETSCTILDLYNVSVSKFYQVKDYVSQASSISQDRYPETMGKFYIINAPWAFSAVWSVVKPWLDPVTVAKISILGSGYQETLLQQIPAENLPKEFGGTCQCPGGCSLSDAGPWKKEEEVDQKLQAGNAVH</sequence>
<dbReference type="InterPro" id="IPR036865">
    <property type="entry name" value="CRAL-TRIO_dom_sf"/>
</dbReference>